<dbReference type="SUPFAM" id="SSF75169">
    <property type="entry name" value="DsrEFH-like"/>
    <property type="match status" value="1"/>
</dbReference>
<dbReference type="NCBIfam" id="TIGR03011">
    <property type="entry name" value="sulf_tusB_dsrH"/>
    <property type="match status" value="1"/>
</dbReference>
<dbReference type="InterPro" id="IPR007215">
    <property type="entry name" value="Sulphur_relay_TusB/DsrH"/>
</dbReference>
<dbReference type="RefSeq" id="WP_248939725.1">
    <property type="nucleotide sequence ID" value="NZ_JAKIKS010000024.1"/>
</dbReference>
<dbReference type="EMBL" id="JAKIKS010000024">
    <property type="protein sequence ID" value="MCL1124443.1"/>
    <property type="molecule type" value="Genomic_DNA"/>
</dbReference>
<name>A0ABT0L9P7_9GAMM</name>
<dbReference type="Proteomes" id="UP001203423">
    <property type="component" value="Unassembled WGS sequence"/>
</dbReference>
<comment type="caution">
    <text evidence="1">The sequence shown here is derived from an EMBL/GenBank/DDBJ whole genome shotgun (WGS) entry which is preliminary data.</text>
</comment>
<dbReference type="InterPro" id="IPR027396">
    <property type="entry name" value="DsrEFH-like"/>
</dbReference>
<reference evidence="1 2" key="1">
    <citation type="submission" date="2022-01" db="EMBL/GenBank/DDBJ databases">
        <title>Whole genome-based taxonomy of the Shewanellaceae.</title>
        <authorList>
            <person name="Martin-Rodriguez A.J."/>
        </authorList>
    </citation>
    <scope>NUCLEOTIDE SEQUENCE [LARGE SCALE GENOMIC DNA]</scope>
    <source>
        <strain evidence="1 2">DSM 17177</strain>
    </source>
</reference>
<proteinExistence type="predicted"/>
<evidence type="ECO:0000313" key="1">
    <source>
        <dbReference type="EMBL" id="MCL1124443.1"/>
    </source>
</evidence>
<dbReference type="PANTHER" id="PTHR37526:SF1">
    <property type="entry name" value="PROTEIN TUSB"/>
    <property type="match status" value="1"/>
</dbReference>
<organism evidence="1 2">
    <name type="scientific">Shewanella surugensis</name>
    <dbReference type="NCBI Taxonomy" id="212020"/>
    <lineage>
        <taxon>Bacteria</taxon>
        <taxon>Pseudomonadati</taxon>
        <taxon>Pseudomonadota</taxon>
        <taxon>Gammaproteobacteria</taxon>
        <taxon>Alteromonadales</taxon>
        <taxon>Shewanellaceae</taxon>
        <taxon>Shewanella</taxon>
    </lineage>
</organism>
<protein>
    <submittedName>
        <fullName evidence="1">Sulfurtransferase complex subunit TusB</fullName>
    </submittedName>
</protein>
<keyword evidence="2" id="KW-1185">Reference proteome</keyword>
<dbReference type="Gene3D" id="3.40.1260.10">
    <property type="entry name" value="DsrEFH-like"/>
    <property type="match status" value="1"/>
</dbReference>
<sequence>MILHHIQHSASEDNALGTCLRYAASKDSILLSGNGLYSLLLPAWQVQLTGYSLYLLKEDVMARGLSSRLSAFKMIDYDEFISQTLTHEKVITW</sequence>
<gene>
    <name evidence="1" type="primary">tusB</name>
    <name evidence="1" type="ORF">L2764_08130</name>
</gene>
<evidence type="ECO:0000313" key="2">
    <source>
        <dbReference type="Proteomes" id="UP001203423"/>
    </source>
</evidence>
<accession>A0ABT0L9P7</accession>
<dbReference type="Pfam" id="PF04077">
    <property type="entry name" value="DsrH"/>
    <property type="match status" value="1"/>
</dbReference>
<dbReference type="PANTHER" id="PTHR37526">
    <property type="entry name" value="PROTEIN TUSB"/>
    <property type="match status" value="1"/>
</dbReference>